<evidence type="ECO:0000256" key="3">
    <source>
        <dbReference type="ARBA" id="ARBA00022490"/>
    </source>
</evidence>
<dbReference type="PANTHER" id="PTHR18879">
    <property type="entry name" value="CENTROSOMAL PROTEIN OF 290 KDA"/>
    <property type="match status" value="1"/>
</dbReference>
<dbReference type="Bgee" id="ENSGGOG00000025227">
    <property type="expression patterns" value="Expressed in testis and 6 other cell types or tissues"/>
</dbReference>
<protein>
    <submittedName>
        <fullName evidence="9">Centrosomal protein 290</fullName>
    </submittedName>
</protein>
<reference evidence="9" key="3">
    <citation type="submission" date="2025-08" db="UniProtKB">
        <authorList>
            <consortium name="Ensembl"/>
        </authorList>
    </citation>
    <scope>IDENTIFICATION</scope>
</reference>
<proteinExistence type="predicted"/>
<keyword evidence="7" id="KW-0966">Cell projection</keyword>
<reference evidence="10" key="1">
    <citation type="submission" date="2011-05" db="EMBL/GenBank/DDBJ databases">
        <title>Insights into the evolution of the great apes provided by the gorilla genome.</title>
        <authorList>
            <person name="Scally A."/>
        </authorList>
    </citation>
    <scope>NUCLEOTIDE SEQUENCE [LARGE SCALE GENOMIC DNA]</scope>
</reference>
<keyword evidence="3" id="KW-0963">Cytoplasm</keyword>
<comment type="subcellular location">
    <subcellularLocation>
        <location evidence="1">Cytoplasm</location>
        <location evidence="1">Cytoskeleton</location>
        <location evidence="1">Cilium basal body</location>
    </subcellularLocation>
    <subcellularLocation>
        <location evidence="2">Cytoplasm</location>
        <location evidence="2">Cytoskeleton</location>
        <location evidence="2">Microtubule organizing center</location>
        <location evidence="2">Centrosome</location>
    </subcellularLocation>
</comment>
<accession>A0A2I2ZDF2</accession>
<feature type="coiled-coil region" evidence="8">
    <location>
        <begin position="604"/>
        <end position="666"/>
    </location>
</feature>
<evidence type="ECO:0000313" key="9">
    <source>
        <dbReference type="Ensembl" id="ENSGGOP00000045106.1"/>
    </source>
</evidence>
<evidence type="ECO:0000256" key="1">
    <source>
        <dbReference type="ARBA" id="ARBA00004120"/>
    </source>
</evidence>
<gene>
    <name evidence="9" type="primary">CEP290</name>
</gene>
<dbReference type="AlphaFoldDB" id="A0A2I2ZDF2"/>
<evidence type="ECO:0000256" key="4">
    <source>
        <dbReference type="ARBA" id="ARBA00022794"/>
    </source>
</evidence>
<feature type="coiled-coil region" evidence="8">
    <location>
        <begin position="537"/>
        <end position="567"/>
    </location>
</feature>
<evidence type="ECO:0000256" key="8">
    <source>
        <dbReference type="SAM" id="Coils"/>
    </source>
</evidence>
<feature type="coiled-coil region" evidence="8">
    <location>
        <begin position="700"/>
        <end position="755"/>
    </location>
</feature>
<reference evidence="9" key="4">
    <citation type="submission" date="2025-09" db="UniProtKB">
        <authorList>
            <consortium name="Ensembl"/>
        </authorList>
    </citation>
    <scope>IDENTIFICATION</scope>
</reference>
<keyword evidence="10" id="KW-1185">Reference proteome</keyword>
<dbReference type="Proteomes" id="UP000001519">
    <property type="component" value="Chromosome 12"/>
</dbReference>
<dbReference type="EMBL" id="CABD030085889">
    <property type="status" value="NOT_ANNOTATED_CDS"/>
    <property type="molecule type" value="Genomic_DNA"/>
</dbReference>
<keyword evidence="4" id="KW-0970">Cilium biogenesis/degradation</keyword>
<evidence type="ECO:0000256" key="2">
    <source>
        <dbReference type="ARBA" id="ARBA00004300"/>
    </source>
</evidence>
<evidence type="ECO:0000256" key="7">
    <source>
        <dbReference type="ARBA" id="ARBA00023273"/>
    </source>
</evidence>
<dbReference type="GO" id="GO:0005813">
    <property type="term" value="C:centrosome"/>
    <property type="evidence" value="ECO:0007669"/>
    <property type="project" value="UniProtKB-SubCell"/>
</dbReference>
<dbReference type="GeneTree" id="ENSGT00730000111039"/>
<dbReference type="GO" id="GO:0030030">
    <property type="term" value="P:cell projection organization"/>
    <property type="evidence" value="ECO:0007669"/>
    <property type="project" value="UniProtKB-KW"/>
</dbReference>
<organism evidence="9 10">
    <name type="scientific">Gorilla gorilla gorilla</name>
    <name type="common">Western lowland gorilla</name>
    <dbReference type="NCBI Taxonomy" id="9595"/>
    <lineage>
        <taxon>Eukaryota</taxon>
        <taxon>Metazoa</taxon>
        <taxon>Chordata</taxon>
        <taxon>Craniata</taxon>
        <taxon>Vertebrata</taxon>
        <taxon>Euteleostomi</taxon>
        <taxon>Mammalia</taxon>
        <taxon>Eutheria</taxon>
        <taxon>Euarchontoglires</taxon>
        <taxon>Primates</taxon>
        <taxon>Haplorrhini</taxon>
        <taxon>Catarrhini</taxon>
        <taxon>Hominidae</taxon>
        <taxon>Gorilla</taxon>
    </lineage>
</organism>
<feature type="coiled-coil region" evidence="8">
    <location>
        <begin position="59"/>
        <end position="506"/>
    </location>
</feature>
<dbReference type="EMBL" id="CABD030085890">
    <property type="status" value="NOT_ANNOTATED_CDS"/>
    <property type="molecule type" value="Genomic_DNA"/>
</dbReference>
<reference evidence="9 10" key="2">
    <citation type="journal article" date="2012" name="Nature">
        <title>Insights into hominid evolution from the gorilla genome sequence.</title>
        <authorList>
            <person name="Scally A."/>
            <person name="Dutheil J.Y."/>
            <person name="Hillier L.W."/>
            <person name="Jordan G.E."/>
            <person name="Goodhead I."/>
            <person name="Herrero J."/>
            <person name="Hobolth A."/>
            <person name="Lappalainen T."/>
            <person name="Mailund T."/>
            <person name="Marques-Bonet T."/>
            <person name="McCarthy S."/>
            <person name="Montgomery S.H."/>
            <person name="Schwalie P.C."/>
            <person name="Tang Y.A."/>
            <person name="Ward M.C."/>
            <person name="Xue Y."/>
            <person name="Yngvadottir B."/>
            <person name="Alkan C."/>
            <person name="Andersen L.N."/>
            <person name="Ayub Q."/>
            <person name="Ball E.V."/>
            <person name="Beal K."/>
            <person name="Bradley B.J."/>
            <person name="Chen Y."/>
            <person name="Clee C.M."/>
            <person name="Fitzgerald S."/>
            <person name="Graves T.A."/>
            <person name="Gu Y."/>
            <person name="Heath P."/>
            <person name="Heger A."/>
            <person name="Karakoc E."/>
            <person name="Kolb-Kokocinski A."/>
            <person name="Laird G.K."/>
            <person name="Lunter G."/>
            <person name="Meader S."/>
            <person name="Mort M."/>
            <person name="Mullikin J.C."/>
            <person name="Munch K."/>
            <person name="O'Connor T.D."/>
            <person name="Phillips A.D."/>
            <person name="Prado-Martinez J."/>
            <person name="Rogers A.S."/>
            <person name="Sajjadian S."/>
            <person name="Schmidt D."/>
            <person name="Shaw K."/>
            <person name="Simpson J.T."/>
            <person name="Stenson P.D."/>
            <person name="Turner D.J."/>
            <person name="Vigilant L."/>
            <person name="Vilella A.J."/>
            <person name="Whitener W."/>
            <person name="Zhu B."/>
            <person name="Cooper D.N."/>
            <person name="de Jong P."/>
            <person name="Dermitzakis E.T."/>
            <person name="Eichler E.E."/>
            <person name="Flicek P."/>
            <person name="Goldman N."/>
            <person name="Mundy N.I."/>
            <person name="Ning Z."/>
            <person name="Odom D.T."/>
            <person name="Ponting C.P."/>
            <person name="Quail M.A."/>
            <person name="Ryder O.A."/>
            <person name="Searle S.M."/>
            <person name="Warren W.C."/>
            <person name="Wilson R.K."/>
            <person name="Schierup M.H."/>
            <person name="Rogers J."/>
            <person name="Tyler-Smith C."/>
            <person name="Durbin R."/>
        </authorList>
    </citation>
    <scope>NUCLEOTIDE SEQUENCE [LARGE SCALE GENOMIC DNA]</scope>
</reference>
<keyword evidence="5 8" id="KW-0175">Coiled coil</keyword>
<name>A0A2I2ZDF2_GORGO</name>
<evidence type="ECO:0000256" key="6">
    <source>
        <dbReference type="ARBA" id="ARBA00023212"/>
    </source>
</evidence>
<evidence type="ECO:0000313" key="10">
    <source>
        <dbReference type="Proteomes" id="UP000001519"/>
    </source>
</evidence>
<dbReference type="Ensembl" id="ENSGGOT00000049085.1">
    <property type="protein sequence ID" value="ENSGGOP00000045106.1"/>
    <property type="gene ID" value="ENSGGOG00000025227.2"/>
</dbReference>
<evidence type="ECO:0000256" key="5">
    <source>
        <dbReference type="ARBA" id="ARBA00023054"/>
    </source>
</evidence>
<keyword evidence="6" id="KW-0206">Cytoskeleton</keyword>
<dbReference type="InterPro" id="IPR026201">
    <property type="entry name" value="Cep290"/>
</dbReference>
<dbReference type="PANTHER" id="PTHR18879:SF20">
    <property type="entry name" value="CENTROSOMAL PROTEIN OF 290 KDA"/>
    <property type="match status" value="1"/>
</dbReference>
<sequence length="804" mass="93925">MPPNINWKEIMKVDPDDLPRQEELADNLLISLSKVEVNELKSEKQENVIHLLRITQSLMKMKAQEVELALEEVEKAGEEQAKFENQLKTKVMKLENELEMAQQSAGGRDTRFLRNEICQLEKQLEQKDRELEDMEKELEKEKKVNEQLALRNEEAENENSKLRRENKRLKKKNEQLCQDIIDYQKQIDSQKETLLSRRGEDSDYRSQLSKKNYELVQYLDEIQTLTEANEKIEVQNQEMRKNLEESVQEMEKMTDEYNRMKAIVHQTDNVIDQLKKENDHYQLQVQELTDLLKSKNEEDDPIMVAVNAKVEEWKLILSSKDDEIIEYQQMLHNLREKLKNAQLDADKSNVMALQQGIQERDSQIKMLTEQVEQYTKEMEKNTCIIEDLKNELQRNKGASTLSQQTHMKIQSTLDILKEKTKEAERTAELAEADAREKDKELVEALKRLKDYESGVYGLEDAVVEIKNCKNQIKIRDREIEILTKEINKLELKINDFLDENEALRERVGLEPKTMIDLTEFRNSKRLKQQQYRAENQILLKEASIESLEEERLDLKKKIRQMAQERGKRSATSGLTTEDLNLTENISQGDRISERKLDLLSLKNMSEAQSKNEFLSRELIEKERDLERSRTVIAKFQNKLKELVEENKQLEEGMKEILQAIKEMQKDPDVKGGETSLIIPSLERLVNAIESKNAEGIFDASLHLKAQVDQLTGRNEELRQELRESRKEAINYSQQLAKANLKIDHLEKETSLLRQSEGSNVVFKGIDLPDGIAPSSASIINSQNEYLIHLLQVLKILHVNNKNHW</sequence>